<proteinExistence type="predicted"/>
<dbReference type="EMBL" id="LGRX02033987">
    <property type="protein sequence ID" value="KAK3239239.1"/>
    <property type="molecule type" value="Genomic_DNA"/>
</dbReference>
<reference evidence="1 2" key="1">
    <citation type="journal article" date="2015" name="Genome Biol. Evol.">
        <title>Comparative Genomics of a Bacterivorous Green Alga Reveals Evolutionary Causalities and Consequences of Phago-Mixotrophic Mode of Nutrition.</title>
        <authorList>
            <person name="Burns J.A."/>
            <person name="Paasch A."/>
            <person name="Narechania A."/>
            <person name="Kim E."/>
        </authorList>
    </citation>
    <scope>NUCLEOTIDE SEQUENCE [LARGE SCALE GENOMIC DNA]</scope>
    <source>
        <strain evidence="1 2">PLY_AMNH</strain>
    </source>
</reference>
<evidence type="ECO:0000313" key="2">
    <source>
        <dbReference type="Proteomes" id="UP001190700"/>
    </source>
</evidence>
<organism evidence="1 2">
    <name type="scientific">Cymbomonas tetramitiformis</name>
    <dbReference type="NCBI Taxonomy" id="36881"/>
    <lineage>
        <taxon>Eukaryota</taxon>
        <taxon>Viridiplantae</taxon>
        <taxon>Chlorophyta</taxon>
        <taxon>Pyramimonadophyceae</taxon>
        <taxon>Pyramimonadales</taxon>
        <taxon>Pyramimonadaceae</taxon>
        <taxon>Cymbomonas</taxon>
    </lineage>
</organism>
<protein>
    <submittedName>
        <fullName evidence="1">Uncharacterized protein</fullName>
    </submittedName>
</protein>
<name>A0AAE0BP19_9CHLO</name>
<comment type="caution">
    <text evidence="1">The sequence shown here is derived from an EMBL/GenBank/DDBJ whole genome shotgun (WGS) entry which is preliminary data.</text>
</comment>
<accession>A0AAE0BP19</accession>
<dbReference type="Proteomes" id="UP001190700">
    <property type="component" value="Unassembled WGS sequence"/>
</dbReference>
<gene>
    <name evidence="1" type="ORF">CYMTET_50823</name>
</gene>
<dbReference type="AlphaFoldDB" id="A0AAE0BP19"/>
<sequence length="102" mass="11391">MPNLCEKLDSRKSPKYECTASLKEDLYKEKGLERPPETQAGAAWYVDGAETLKEVLVQLHPQVPPSHDVEKVRSAQQIFNAKFDGGAARRVWNHISPSLGAM</sequence>
<keyword evidence="2" id="KW-1185">Reference proteome</keyword>
<evidence type="ECO:0000313" key="1">
    <source>
        <dbReference type="EMBL" id="KAK3239239.1"/>
    </source>
</evidence>